<protein>
    <submittedName>
        <fullName evidence="1">Uncharacterized protein</fullName>
    </submittedName>
</protein>
<gene>
    <name evidence="1" type="ORF">HNQ36_005074</name>
</gene>
<proteinExistence type="predicted"/>
<accession>A0A840N4U2</accession>
<dbReference type="EMBL" id="JACHIJ010000010">
    <property type="protein sequence ID" value="MBB5055063.1"/>
    <property type="molecule type" value="Genomic_DNA"/>
</dbReference>
<evidence type="ECO:0000313" key="1">
    <source>
        <dbReference type="EMBL" id="MBB5055063.1"/>
    </source>
</evidence>
<comment type="caution">
    <text evidence="1">The sequence shown here is derived from an EMBL/GenBank/DDBJ whole genome shotgun (WGS) entry which is preliminary data.</text>
</comment>
<evidence type="ECO:0000313" key="2">
    <source>
        <dbReference type="Proteomes" id="UP000521227"/>
    </source>
</evidence>
<dbReference type="Proteomes" id="UP000521227">
    <property type="component" value="Unassembled WGS sequence"/>
</dbReference>
<reference evidence="1 2" key="1">
    <citation type="submission" date="2020-08" db="EMBL/GenBank/DDBJ databases">
        <title>Genomic Encyclopedia of Type Strains, Phase IV (KMG-IV): sequencing the most valuable type-strain genomes for metagenomic binning, comparative biology and taxonomic classification.</title>
        <authorList>
            <person name="Goeker M."/>
        </authorList>
    </citation>
    <scope>NUCLEOTIDE SEQUENCE [LARGE SCALE GENOMIC DNA]</scope>
    <source>
        <strain evidence="1 2">DSM 17498</strain>
    </source>
</reference>
<dbReference type="AlphaFoldDB" id="A0A840N4U2"/>
<organism evidence="1 2">
    <name type="scientific">Afipia massiliensis</name>
    <dbReference type="NCBI Taxonomy" id="211460"/>
    <lineage>
        <taxon>Bacteria</taxon>
        <taxon>Pseudomonadati</taxon>
        <taxon>Pseudomonadota</taxon>
        <taxon>Alphaproteobacteria</taxon>
        <taxon>Hyphomicrobiales</taxon>
        <taxon>Nitrobacteraceae</taxon>
        <taxon>Afipia</taxon>
    </lineage>
</organism>
<sequence length="51" mass="5668">MPIPKRSAAPASYILRRIGGNGLKVFDLDWPIREVSIPPVQNIRQVTGEPL</sequence>
<name>A0A840N4U2_9BRAD</name>